<evidence type="ECO:0000256" key="7">
    <source>
        <dbReference type="ARBA" id="ARBA00023180"/>
    </source>
</evidence>
<dbReference type="InterPro" id="IPR039465">
    <property type="entry name" value="IL-17_rcpt-like"/>
</dbReference>
<feature type="compositionally biased region" description="Acidic residues" evidence="8">
    <location>
        <begin position="93"/>
        <end position="107"/>
    </location>
</feature>
<feature type="signal peptide" evidence="10">
    <location>
        <begin position="1"/>
        <end position="19"/>
    </location>
</feature>
<dbReference type="Pfam" id="PF08357">
    <property type="entry name" value="SEFIR"/>
    <property type="match status" value="1"/>
</dbReference>
<evidence type="ECO:0000256" key="1">
    <source>
        <dbReference type="ARBA" id="ARBA00004479"/>
    </source>
</evidence>
<name>A0A3B5B7H4_9TELE</name>
<reference evidence="12" key="1">
    <citation type="submission" date="2023-09" db="UniProtKB">
        <authorList>
            <consortium name="Ensembl"/>
        </authorList>
    </citation>
    <scope>IDENTIFICATION</scope>
</reference>
<evidence type="ECO:0000256" key="6">
    <source>
        <dbReference type="ARBA" id="ARBA00023170"/>
    </source>
</evidence>
<keyword evidence="6" id="KW-0675">Receptor</keyword>
<dbReference type="GO" id="GO:0030368">
    <property type="term" value="F:interleukin-17 receptor activity"/>
    <property type="evidence" value="ECO:0007669"/>
    <property type="project" value="InterPro"/>
</dbReference>
<evidence type="ECO:0000259" key="11">
    <source>
        <dbReference type="PROSITE" id="PS51534"/>
    </source>
</evidence>
<feature type="transmembrane region" description="Helical" evidence="9">
    <location>
        <begin position="360"/>
        <end position="381"/>
    </location>
</feature>
<keyword evidence="4 9" id="KW-1133">Transmembrane helix</keyword>
<dbReference type="GO" id="GO:0016020">
    <property type="term" value="C:membrane"/>
    <property type="evidence" value="ECO:0007669"/>
    <property type="project" value="UniProtKB-SubCell"/>
</dbReference>
<dbReference type="GeneTree" id="ENSGT00940000168503"/>
<feature type="chain" id="PRO_5017302887" evidence="10">
    <location>
        <begin position="20"/>
        <end position="615"/>
    </location>
</feature>
<evidence type="ECO:0000256" key="3">
    <source>
        <dbReference type="ARBA" id="ARBA00022729"/>
    </source>
</evidence>
<feature type="domain" description="SEFIR" evidence="11">
    <location>
        <begin position="390"/>
        <end position="559"/>
    </location>
</feature>
<evidence type="ECO:0000256" key="8">
    <source>
        <dbReference type="SAM" id="MobiDB-lite"/>
    </source>
</evidence>
<organism evidence="12">
    <name type="scientific">Stegastes partitus</name>
    <name type="common">bicolor damselfish</name>
    <dbReference type="NCBI Taxonomy" id="144197"/>
    <lineage>
        <taxon>Eukaryota</taxon>
        <taxon>Metazoa</taxon>
        <taxon>Chordata</taxon>
        <taxon>Craniata</taxon>
        <taxon>Vertebrata</taxon>
        <taxon>Euteleostomi</taxon>
        <taxon>Actinopterygii</taxon>
        <taxon>Neopterygii</taxon>
        <taxon>Teleostei</taxon>
        <taxon>Neoteleostei</taxon>
        <taxon>Acanthomorphata</taxon>
        <taxon>Ovalentaria</taxon>
        <taxon>Pomacentridae</taxon>
        <taxon>Stegastes</taxon>
    </lineage>
</organism>
<protein>
    <submittedName>
        <fullName evidence="12">Uncharacterized LOC103359679</fullName>
    </submittedName>
</protein>
<dbReference type="Ensembl" id="ENSSPAT00000022022.1">
    <property type="protein sequence ID" value="ENSSPAP00000021682.1"/>
    <property type="gene ID" value="ENSSPAG00000016340.1"/>
</dbReference>
<dbReference type="AlphaFoldDB" id="A0A3B5B7H4"/>
<proteinExistence type="predicted"/>
<dbReference type="Gene3D" id="3.40.50.11530">
    <property type="match status" value="1"/>
</dbReference>
<evidence type="ECO:0000313" key="12">
    <source>
        <dbReference type="Ensembl" id="ENSSPAP00000021682.1"/>
    </source>
</evidence>
<accession>A0A3B5B7H4</accession>
<sequence length="615" mass="69309">MFLPGCLIWFILLTLHLSACVLETSEHGRPEVICSQGLSDCTVRDEMFLMAAENTVHVQTLKPYFKLCCKNRKTCTLCLEIDAELSIQPDKGSEDEGSSESDEEDYREETGTSATLCYSTAATMPTCKKVEFTVNHTALVQQNLAKVSLVITKPDGFHFGNQVDVYSFKQTRQRKKVVAPSLEKVCSQELRRRVPKCLVPAVSSVINQELDQVELQFEDRNKTLPSMCIQYEQDGKCQSWSRRTIPLQAVAPCMCLQAWNEDGQRSARSVQCPFKRTDFQHVFQKNMWENVFVSVMAREKTGFGTMLLWNLSAPCRLEGEVQLCYEGNSCRQKNEVRQQLANGTWRGFCFVLLAASRGRWSLLVAGVLLLVCLTMLMCYFLHHFVKIGRKGHVVLLSPPDVDDGVSESVHQLWSLLCSQGFSVSVDMWSRKEQCDLGPLPWLHSQLLKINSLGSRAVLILNGKALERTEEWTRSSKVVIETKGEDRLPPQLQSPYYDMFAASLFLIQADKQLGRAGERFVLVRFDSPSKQTHSSDRSLPELLQGLPLFQLPSQTPSLLAELTAVPWDTSDGGTLLTTPAQSITVEYLGVDINVETTSWSHDKHYSCSVLMKNTFI</sequence>
<feature type="region of interest" description="Disordered" evidence="8">
    <location>
        <begin position="89"/>
        <end position="112"/>
    </location>
</feature>
<dbReference type="InterPro" id="IPR013568">
    <property type="entry name" value="SEFIR_dom"/>
</dbReference>
<dbReference type="PANTHER" id="PTHR15583:SF12">
    <property type="entry name" value="INTERLEUKIN-17 RECEPTOR C"/>
    <property type="match status" value="1"/>
</dbReference>
<dbReference type="PROSITE" id="PS51534">
    <property type="entry name" value="SEFIR"/>
    <property type="match status" value="1"/>
</dbReference>
<dbReference type="STRING" id="144197.ENSSPAP00000021682"/>
<evidence type="ECO:0000256" key="4">
    <source>
        <dbReference type="ARBA" id="ARBA00022989"/>
    </source>
</evidence>
<dbReference type="PANTHER" id="PTHR15583">
    <property type="entry name" value="INTERLEUKIN-17 RECEPTOR"/>
    <property type="match status" value="1"/>
</dbReference>
<evidence type="ECO:0000256" key="10">
    <source>
        <dbReference type="SAM" id="SignalP"/>
    </source>
</evidence>
<keyword evidence="7" id="KW-0325">Glycoprotein</keyword>
<keyword evidence="5 9" id="KW-0472">Membrane</keyword>
<evidence type="ECO:0000256" key="2">
    <source>
        <dbReference type="ARBA" id="ARBA00022692"/>
    </source>
</evidence>
<evidence type="ECO:0000256" key="5">
    <source>
        <dbReference type="ARBA" id="ARBA00023136"/>
    </source>
</evidence>
<keyword evidence="3 10" id="KW-0732">Signal</keyword>
<keyword evidence="2 9" id="KW-0812">Transmembrane</keyword>
<comment type="subcellular location">
    <subcellularLocation>
        <location evidence="1">Membrane</location>
        <topology evidence="1">Single-pass type I membrane protein</topology>
    </subcellularLocation>
</comment>
<evidence type="ECO:0000256" key="9">
    <source>
        <dbReference type="SAM" id="Phobius"/>
    </source>
</evidence>